<reference evidence="1" key="1">
    <citation type="journal article" date="1997" name="Microbiology">
        <title>The signal peptidase II (lsp) gene of Bacillus subtilis.</title>
        <authorList>
            <person name="Pragai Z."/>
            <person name="Tjalsma H."/>
            <person name="Bolhuis A."/>
            <person name="van Dijl J.M."/>
            <person name="Venema G."/>
            <person name="Bron S."/>
        </authorList>
    </citation>
    <scope>NUCLEOTIDE SEQUENCE</scope>
    <source>
        <strain evidence="1">168</strain>
    </source>
</reference>
<evidence type="ECO:0000313" key="1">
    <source>
        <dbReference type="EMBL" id="AAB57768.1"/>
    </source>
</evidence>
<organism evidence="1">
    <name type="scientific">Bacillus subtilis</name>
    <dbReference type="NCBI Taxonomy" id="1423"/>
    <lineage>
        <taxon>Bacteria</taxon>
        <taxon>Bacillati</taxon>
        <taxon>Bacillota</taxon>
        <taxon>Bacilli</taxon>
        <taxon>Bacillales</taxon>
        <taxon>Bacillaceae</taxon>
        <taxon>Bacillus</taxon>
    </lineage>
</organism>
<protein>
    <submittedName>
        <fullName evidence="1">Uncharacterized protein</fullName>
    </submittedName>
</protein>
<dbReference type="EMBL" id="U48870">
    <property type="protein sequence ID" value="AAB57768.1"/>
    <property type="molecule type" value="Genomic_DNA"/>
</dbReference>
<dbReference type="AlphaFoldDB" id="Q45481"/>
<accession>Q45481</accession>
<sequence length="89" mass="10593">MSHKTVYKCARKMPGCWVNNHSARFVDDQHILVLIINIQIHRLCQDVERFRFRYSDGHLITRLNFIIRFHRASVHDNLSVFYPLLNLGS</sequence>
<proteinExistence type="predicted"/>
<name>Q45481_BACIU</name>